<dbReference type="Gene3D" id="3.30.70.1660">
    <property type="match status" value="1"/>
</dbReference>
<dbReference type="FunFam" id="3.30.160.20:FF:000027">
    <property type="entry name" value="Peptide chain release factor 1"/>
    <property type="match status" value="1"/>
</dbReference>
<dbReference type="Proteomes" id="UP000230481">
    <property type="component" value="Unassembled WGS sequence"/>
</dbReference>
<gene>
    <name evidence="8" type="ORF">COT82_00475</name>
</gene>
<evidence type="ECO:0000256" key="4">
    <source>
        <dbReference type="ARBA" id="ARBA00022490"/>
    </source>
</evidence>
<sequence>MENQEKYKNNPKTAYFAAEYERLSKEEERIFEMTKDKEMKELAEEELQNIKEQKNGIMKKIEKITATEEEEEKFPNELILEIRAGAGGDEASLFAQDIALMYEKYAEKNGWQFRPVNKSENAIGGYKEASFEIRGKDCYKKFRYETGVHRIQRIPATEKLGRVHTSTASVAILPIRKKTKFEIDMADIEMEFSRSGGAGGQNVNKVETAVRLVHKPTGIDVRSTSERSQQKNREKALQILQAKLEVIKNEEEAKKLSSDRKEQIGNSNRSEKIRTYNILQDRVTDHRLKKSWHNIDSILGGNIDDILAVFEEINLLGNIASK</sequence>
<reference evidence="9" key="1">
    <citation type="submission" date="2017-09" db="EMBL/GenBank/DDBJ databases">
        <title>Depth-based differentiation of microbial function through sediment-hosted aquifers and enrichment of novel symbionts in the deep terrestrial subsurface.</title>
        <authorList>
            <person name="Probst A.J."/>
            <person name="Ladd B."/>
            <person name="Jarett J.K."/>
            <person name="Geller-Mcgrath D.E."/>
            <person name="Sieber C.M.K."/>
            <person name="Emerson J.B."/>
            <person name="Anantharaman K."/>
            <person name="Thomas B.C."/>
            <person name="Malmstrom R."/>
            <person name="Stieglmeier M."/>
            <person name="Klingl A."/>
            <person name="Woyke T."/>
            <person name="Ryan C.M."/>
            <person name="Banfield J.F."/>
        </authorList>
    </citation>
    <scope>NUCLEOTIDE SEQUENCE [LARGE SCALE GENOMIC DNA]</scope>
</reference>
<proteinExistence type="inferred from homology"/>
<feature type="coiled-coil region" evidence="6">
    <location>
        <begin position="33"/>
        <end position="67"/>
    </location>
</feature>
<comment type="function">
    <text evidence="1">Peptide chain release factor 1 directs the termination of translation in response to the peptide chain termination codons UAG and UAA.</text>
</comment>
<keyword evidence="6" id="KW-0175">Coiled coil</keyword>
<feature type="domain" description="Prokaryotic-type class I peptide chain release factors" evidence="7">
    <location>
        <begin position="194"/>
        <end position="210"/>
    </location>
</feature>
<dbReference type="EMBL" id="PFAA01000014">
    <property type="protein sequence ID" value="PIT96933.1"/>
    <property type="molecule type" value="Genomic_DNA"/>
</dbReference>
<protein>
    <submittedName>
        <fullName evidence="8">Peptide chain release factor 1</fullName>
    </submittedName>
</protein>
<comment type="caution">
    <text evidence="8">The sequence shown here is derived from an EMBL/GenBank/DDBJ whole genome shotgun (WGS) entry which is preliminary data.</text>
</comment>
<dbReference type="Gene3D" id="3.30.160.20">
    <property type="match status" value="1"/>
</dbReference>
<evidence type="ECO:0000259" key="7">
    <source>
        <dbReference type="PROSITE" id="PS00745"/>
    </source>
</evidence>
<evidence type="ECO:0000256" key="5">
    <source>
        <dbReference type="ARBA" id="ARBA00022917"/>
    </source>
</evidence>
<dbReference type="AlphaFoldDB" id="A0A2M6WVV1"/>
<evidence type="ECO:0000256" key="2">
    <source>
        <dbReference type="ARBA" id="ARBA00010835"/>
    </source>
</evidence>
<dbReference type="InterPro" id="IPR005139">
    <property type="entry name" value="PCRF"/>
</dbReference>
<evidence type="ECO:0000256" key="6">
    <source>
        <dbReference type="SAM" id="Coils"/>
    </source>
</evidence>
<evidence type="ECO:0000256" key="3">
    <source>
        <dbReference type="ARBA" id="ARBA00022481"/>
    </source>
</evidence>
<dbReference type="Pfam" id="PF00472">
    <property type="entry name" value="RF-1"/>
    <property type="match status" value="1"/>
</dbReference>
<keyword evidence="3" id="KW-0488">Methylation</keyword>
<dbReference type="InterPro" id="IPR045853">
    <property type="entry name" value="Pep_chain_release_fac_I_sf"/>
</dbReference>
<dbReference type="FunFam" id="3.30.70.1660:FF:000002">
    <property type="entry name" value="Peptide chain release factor 1"/>
    <property type="match status" value="1"/>
</dbReference>
<evidence type="ECO:0000313" key="9">
    <source>
        <dbReference type="Proteomes" id="UP000230481"/>
    </source>
</evidence>
<dbReference type="SUPFAM" id="SSF75620">
    <property type="entry name" value="Release factor"/>
    <property type="match status" value="1"/>
</dbReference>
<accession>A0A2M6WVV1</accession>
<keyword evidence="5" id="KW-0648">Protein biosynthesis</keyword>
<keyword evidence="4" id="KW-0963">Cytoplasm</keyword>
<dbReference type="GO" id="GO:0003747">
    <property type="term" value="F:translation release factor activity"/>
    <property type="evidence" value="ECO:0007669"/>
    <property type="project" value="InterPro"/>
</dbReference>
<dbReference type="InterPro" id="IPR000352">
    <property type="entry name" value="Pep_chain_release_fac_I"/>
</dbReference>
<dbReference type="PROSITE" id="PS00745">
    <property type="entry name" value="RF_PROK_I"/>
    <property type="match status" value="1"/>
</dbReference>
<comment type="similarity">
    <text evidence="2">Belongs to the prokaryotic/mitochondrial release factor family.</text>
</comment>
<evidence type="ECO:0000313" key="8">
    <source>
        <dbReference type="EMBL" id="PIT96933.1"/>
    </source>
</evidence>
<dbReference type="PANTHER" id="PTHR43804:SF7">
    <property type="entry name" value="LD18447P"/>
    <property type="match status" value="1"/>
</dbReference>
<evidence type="ECO:0000256" key="1">
    <source>
        <dbReference type="ARBA" id="ARBA00002986"/>
    </source>
</evidence>
<organism evidence="8 9">
    <name type="scientific">Candidatus Campbellbacteria bacterium CG10_big_fil_rev_8_21_14_0_10_35_52</name>
    <dbReference type="NCBI Taxonomy" id="1974527"/>
    <lineage>
        <taxon>Bacteria</taxon>
        <taxon>Candidatus Campbelliibacteriota</taxon>
    </lineage>
</organism>
<dbReference type="SMART" id="SM00937">
    <property type="entry name" value="PCRF"/>
    <property type="match status" value="1"/>
</dbReference>
<dbReference type="GO" id="GO:0005737">
    <property type="term" value="C:cytoplasm"/>
    <property type="evidence" value="ECO:0007669"/>
    <property type="project" value="UniProtKB-ARBA"/>
</dbReference>
<dbReference type="InterPro" id="IPR050057">
    <property type="entry name" value="Prokaryotic/Mito_RF"/>
</dbReference>
<dbReference type="PANTHER" id="PTHR43804">
    <property type="entry name" value="LD18447P"/>
    <property type="match status" value="1"/>
</dbReference>
<name>A0A2M6WVV1_9BACT</name>
<dbReference type="Pfam" id="PF03462">
    <property type="entry name" value="PCRF"/>
    <property type="match status" value="1"/>
</dbReference>